<proteinExistence type="predicted"/>
<reference evidence="1 2" key="1">
    <citation type="journal article" date="2015" name="Int. J. Syst. Evol. Microbiol.">
        <title>Flavisolibacter ginsenosidimutans sp. nov., with ginsenoside-converting activity isolated from soil used for cultivating ginseng.</title>
        <authorList>
            <person name="Zhao Y."/>
            <person name="Liu Q."/>
            <person name="Kang M.S."/>
            <person name="Jin F."/>
            <person name="Yu H."/>
            <person name="Im W.T."/>
        </authorList>
    </citation>
    <scope>NUCLEOTIDE SEQUENCE [LARGE SCALE GENOMIC DNA]</scope>
    <source>
        <strain evidence="1 2">Gsoil 636</strain>
    </source>
</reference>
<dbReference type="RefSeq" id="WP_146790489.1">
    <property type="nucleotide sequence ID" value="NZ_BAABIO010000003.1"/>
</dbReference>
<dbReference type="AlphaFoldDB" id="A0A5B8UPB2"/>
<organism evidence="1 2">
    <name type="scientific">Flavisolibacter ginsenosidimutans</name>
    <dbReference type="NCBI Taxonomy" id="661481"/>
    <lineage>
        <taxon>Bacteria</taxon>
        <taxon>Pseudomonadati</taxon>
        <taxon>Bacteroidota</taxon>
        <taxon>Chitinophagia</taxon>
        <taxon>Chitinophagales</taxon>
        <taxon>Chitinophagaceae</taxon>
        <taxon>Flavisolibacter</taxon>
    </lineage>
</organism>
<accession>A0A5B8UPB2</accession>
<sequence>MKLHLAAIAFNEKELETYVSQLKSQRFETVSDVKKADDGSFYQVLARAVKSEGMLPQSKPLVSEEPALQEA</sequence>
<dbReference type="OrthoDB" id="9949280at2"/>
<dbReference type="Proteomes" id="UP000321204">
    <property type="component" value="Chromosome"/>
</dbReference>
<evidence type="ECO:0000313" key="2">
    <source>
        <dbReference type="Proteomes" id="UP000321204"/>
    </source>
</evidence>
<keyword evidence="2" id="KW-1185">Reference proteome</keyword>
<gene>
    <name evidence="1" type="ORF">FSB75_18430</name>
</gene>
<dbReference type="KEGG" id="fgg:FSB75_18430"/>
<evidence type="ECO:0000313" key="1">
    <source>
        <dbReference type="EMBL" id="QEC57795.1"/>
    </source>
</evidence>
<protein>
    <submittedName>
        <fullName evidence="1">Uncharacterized protein</fullName>
    </submittedName>
</protein>
<dbReference type="EMBL" id="CP042433">
    <property type="protein sequence ID" value="QEC57795.1"/>
    <property type="molecule type" value="Genomic_DNA"/>
</dbReference>
<name>A0A5B8UPB2_9BACT</name>